<dbReference type="PANTHER" id="PTHR41252:SF1">
    <property type="entry name" value="BLR2505 PROTEIN"/>
    <property type="match status" value="1"/>
</dbReference>
<evidence type="ECO:0000313" key="3">
    <source>
        <dbReference type="Proteomes" id="UP000575985"/>
    </source>
</evidence>
<dbReference type="Gene3D" id="3.10.450.50">
    <property type="match status" value="1"/>
</dbReference>
<dbReference type="RefSeq" id="WP_179768658.1">
    <property type="nucleotide sequence ID" value="NZ_JACCFO010000001.1"/>
</dbReference>
<reference evidence="2 3" key="1">
    <citation type="submission" date="2020-07" db="EMBL/GenBank/DDBJ databases">
        <title>Sequencing the genomes of 1000 actinobacteria strains.</title>
        <authorList>
            <person name="Klenk H.-P."/>
        </authorList>
    </citation>
    <scope>NUCLEOTIDE SEQUENCE [LARGE SCALE GENOMIC DNA]</scope>
    <source>
        <strain evidence="2 3">DSM 45927</strain>
    </source>
</reference>
<dbReference type="PANTHER" id="PTHR41252">
    <property type="entry name" value="BLR2505 PROTEIN"/>
    <property type="match status" value="1"/>
</dbReference>
<dbReference type="InterPro" id="IPR037401">
    <property type="entry name" value="SnoaL-like"/>
</dbReference>
<accession>A0A853BRB2</accession>
<dbReference type="Pfam" id="PF12680">
    <property type="entry name" value="SnoaL_2"/>
    <property type="match status" value="1"/>
</dbReference>
<sequence>MDTRAAVEELLRTIGEGDPERIAELYAEDVEWRINWPEEEHGGTVPWIRHRSTRADVADHFRTLAAAHRSDNPSVEVEHILVDGPHAVVIGVVVNTVRHTGATYRARFALHVTVEDGRVVRHNVYEDSLAVARAYGAAAGA</sequence>
<evidence type="ECO:0000259" key="1">
    <source>
        <dbReference type="Pfam" id="PF12680"/>
    </source>
</evidence>
<feature type="domain" description="SnoaL-like" evidence="1">
    <location>
        <begin position="7"/>
        <end position="122"/>
    </location>
</feature>
<dbReference type="EMBL" id="JACCFO010000001">
    <property type="protein sequence ID" value="NYI97275.1"/>
    <property type="molecule type" value="Genomic_DNA"/>
</dbReference>
<organism evidence="2 3">
    <name type="scientific">Streptomonospora nanhaiensis</name>
    <dbReference type="NCBI Taxonomy" id="1323731"/>
    <lineage>
        <taxon>Bacteria</taxon>
        <taxon>Bacillati</taxon>
        <taxon>Actinomycetota</taxon>
        <taxon>Actinomycetes</taxon>
        <taxon>Streptosporangiales</taxon>
        <taxon>Nocardiopsidaceae</taxon>
        <taxon>Streptomonospora</taxon>
    </lineage>
</organism>
<dbReference type="Proteomes" id="UP000575985">
    <property type="component" value="Unassembled WGS sequence"/>
</dbReference>
<keyword evidence="3" id="KW-1185">Reference proteome</keyword>
<comment type="caution">
    <text evidence="2">The sequence shown here is derived from an EMBL/GenBank/DDBJ whole genome shotgun (WGS) entry which is preliminary data.</text>
</comment>
<dbReference type="SUPFAM" id="SSF54427">
    <property type="entry name" value="NTF2-like"/>
    <property type="match status" value="1"/>
</dbReference>
<name>A0A853BRB2_9ACTN</name>
<dbReference type="InterPro" id="IPR032710">
    <property type="entry name" value="NTF2-like_dom_sf"/>
</dbReference>
<dbReference type="AlphaFoldDB" id="A0A853BRB2"/>
<protein>
    <recommendedName>
        <fullName evidence="1">SnoaL-like domain-containing protein</fullName>
    </recommendedName>
</protein>
<gene>
    <name evidence="2" type="ORF">HNR12_003552</name>
</gene>
<proteinExistence type="predicted"/>
<evidence type="ECO:0000313" key="2">
    <source>
        <dbReference type="EMBL" id="NYI97275.1"/>
    </source>
</evidence>